<feature type="transmembrane region" description="Helical" evidence="6">
    <location>
        <begin position="298"/>
        <end position="317"/>
    </location>
</feature>
<feature type="transmembrane region" description="Helical" evidence="6">
    <location>
        <begin position="121"/>
        <end position="139"/>
    </location>
</feature>
<name>A0ABS8JS10_9BURK</name>
<evidence type="ECO:0000256" key="6">
    <source>
        <dbReference type="SAM" id="Phobius"/>
    </source>
</evidence>
<feature type="transmembrane region" description="Helical" evidence="6">
    <location>
        <begin position="6"/>
        <end position="27"/>
    </location>
</feature>
<gene>
    <name evidence="8" type="ORF">LJ656_08845</name>
</gene>
<dbReference type="Proteomes" id="UP001431019">
    <property type="component" value="Unassembled WGS sequence"/>
</dbReference>
<evidence type="ECO:0000313" key="9">
    <source>
        <dbReference type="Proteomes" id="UP001431019"/>
    </source>
</evidence>
<dbReference type="Gene3D" id="1.20.81.30">
    <property type="entry name" value="Type II secretion system (T2SS), domain F"/>
    <property type="match status" value="1"/>
</dbReference>
<dbReference type="InterPro" id="IPR042094">
    <property type="entry name" value="T2SS_GspF_sf"/>
</dbReference>
<keyword evidence="5 6" id="KW-0472">Membrane</keyword>
<dbReference type="PANTHER" id="PTHR35007">
    <property type="entry name" value="INTEGRAL MEMBRANE PROTEIN-RELATED"/>
    <property type="match status" value="1"/>
</dbReference>
<sequence length="325" mass="35958">MNPIFYASIILLFVAVVLATGTVYEYWNSRHGPVARRVESRIRAVSAGGHVNKERLSILKSRMMAESELFTRVLLKIPRVHALDLFLQQSGLSWSVGRLVGVCAVLPPFVLIIGASLALPWHLTAGAAALTALLPIVYVQRRRNKRIRQLERQLPDVCDMLSRALRSGHAFTGAIDMVGTEFAEPMSGEFRIVFDEINYGVSISEALTNLATRVPIRDLRYFVIAVVIQRETGGNLAEVLDGITAMVRNRFKLFDKIRVLAAEGKLSAWVLGLLPFGIGAAMLVVNPEFLSILWQDPAGMKMVTVAAAGILSGVLWMRRIVRIRV</sequence>
<comment type="caution">
    <text evidence="8">The sequence shown here is derived from an EMBL/GenBank/DDBJ whole genome shotgun (WGS) entry which is preliminary data.</text>
</comment>
<protein>
    <submittedName>
        <fullName evidence="8">Type II secretion system F family protein</fullName>
    </submittedName>
</protein>
<feature type="transmembrane region" description="Helical" evidence="6">
    <location>
        <begin position="96"/>
        <end position="115"/>
    </location>
</feature>
<evidence type="ECO:0000313" key="8">
    <source>
        <dbReference type="EMBL" id="MCC8392693.1"/>
    </source>
</evidence>
<accession>A0ABS8JS10</accession>
<feature type="transmembrane region" description="Helical" evidence="6">
    <location>
        <begin position="266"/>
        <end position="286"/>
    </location>
</feature>
<dbReference type="EMBL" id="JAJITD010000004">
    <property type="protein sequence ID" value="MCC8392693.1"/>
    <property type="molecule type" value="Genomic_DNA"/>
</dbReference>
<evidence type="ECO:0000259" key="7">
    <source>
        <dbReference type="Pfam" id="PF00482"/>
    </source>
</evidence>
<organism evidence="8 9">
    <name type="scientific">Paraburkholderia sejongensis</name>
    <dbReference type="NCBI Taxonomy" id="2886946"/>
    <lineage>
        <taxon>Bacteria</taxon>
        <taxon>Pseudomonadati</taxon>
        <taxon>Pseudomonadota</taxon>
        <taxon>Betaproteobacteria</taxon>
        <taxon>Burkholderiales</taxon>
        <taxon>Burkholderiaceae</taxon>
        <taxon>Paraburkholderia</taxon>
    </lineage>
</organism>
<feature type="domain" description="Type II secretion system protein GspF" evidence="7">
    <location>
        <begin position="158"/>
        <end position="283"/>
    </location>
</feature>
<proteinExistence type="predicted"/>
<evidence type="ECO:0000256" key="1">
    <source>
        <dbReference type="ARBA" id="ARBA00004651"/>
    </source>
</evidence>
<evidence type="ECO:0000256" key="4">
    <source>
        <dbReference type="ARBA" id="ARBA00022989"/>
    </source>
</evidence>
<dbReference type="PANTHER" id="PTHR35007:SF1">
    <property type="entry name" value="PILUS ASSEMBLY PROTEIN"/>
    <property type="match status" value="1"/>
</dbReference>
<keyword evidence="2" id="KW-1003">Cell membrane</keyword>
<dbReference type="InterPro" id="IPR018076">
    <property type="entry name" value="T2SS_GspF_dom"/>
</dbReference>
<keyword evidence="4 6" id="KW-1133">Transmembrane helix</keyword>
<reference evidence="8 9" key="1">
    <citation type="submission" date="2021-11" db="EMBL/GenBank/DDBJ databases">
        <authorList>
            <person name="Oh E.-T."/>
            <person name="Kim S.-B."/>
        </authorList>
    </citation>
    <scope>NUCLEOTIDE SEQUENCE [LARGE SCALE GENOMIC DNA]</scope>
    <source>
        <strain evidence="8 9">MMS20-SJTR3</strain>
    </source>
</reference>
<keyword evidence="9" id="KW-1185">Reference proteome</keyword>
<evidence type="ECO:0000256" key="5">
    <source>
        <dbReference type="ARBA" id="ARBA00023136"/>
    </source>
</evidence>
<keyword evidence="3 6" id="KW-0812">Transmembrane</keyword>
<comment type="subcellular location">
    <subcellularLocation>
        <location evidence="1">Cell membrane</location>
        <topology evidence="1">Multi-pass membrane protein</topology>
    </subcellularLocation>
</comment>
<evidence type="ECO:0000256" key="2">
    <source>
        <dbReference type="ARBA" id="ARBA00022475"/>
    </source>
</evidence>
<dbReference type="RefSeq" id="WP_230508913.1">
    <property type="nucleotide sequence ID" value="NZ_JAJITD010000004.1"/>
</dbReference>
<evidence type="ECO:0000256" key="3">
    <source>
        <dbReference type="ARBA" id="ARBA00022692"/>
    </source>
</evidence>
<dbReference type="Pfam" id="PF00482">
    <property type="entry name" value="T2SSF"/>
    <property type="match status" value="1"/>
</dbReference>